<dbReference type="Gene3D" id="1.10.3730.20">
    <property type="match status" value="1"/>
</dbReference>
<feature type="transmembrane region" description="Helical" evidence="1">
    <location>
        <begin position="257"/>
        <end position="276"/>
    </location>
</feature>
<feature type="transmembrane region" description="Helical" evidence="1">
    <location>
        <begin position="282"/>
        <end position="299"/>
    </location>
</feature>
<dbReference type="Pfam" id="PF00892">
    <property type="entry name" value="EamA"/>
    <property type="match status" value="2"/>
</dbReference>
<keyword evidence="4" id="KW-1185">Reference proteome</keyword>
<evidence type="ECO:0000313" key="4">
    <source>
        <dbReference type="Proteomes" id="UP000198634"/>
    </source>
</evidence>
<sequence length="317" mass="33380">MSQALILNRAAAPVLSTTNIGMIFMAFAMLLLPVGDTFAKILTDVIGPVEVTMWRLLAQGLCLLPVVVLLRRQLRGAMFSPVVALSGLLVMITLTSLVTAFSVMPIATAIAIFFAEPLILTLLAGPLLGEVAGPRRYAAVSVGLVGALIVIRPGFSEFGLATLLPLVAATAYALNMIVLRRACATRSGLTVQCGATVYAAIGMVVVVGVLYAAGGIELAPLMRPAWTWGAFLGCGAFAAASFVLIAEAFRHAEATTLAPFQYLEIVGATAAGFFVFSEFPDGLTWLGVAIILGSGAYIVHRERQQDACVPRRRRGGR</sequence>
<protein>
    <submittedName>
        <fullName evidence="3">EamA-like transporter family protein</fullName>
    </submittedName>
</protein>
<dbReference type="SUPFAM" id="SSF103481">
    <property type="entry name" value="Multidrug resistance efflux transporter EmrE"/>
    <property type="match status" value="2"/>
</dbReference>
<feature type="domain" description="EamA" evidence="2">
    <location>
        <begin position="20"/>
        <end position="151"/>
    </location>
</feature>
<evidence type="ECO:0000256" key="1">
    <source>
        <dbReference type="SAM" id="Phobius"/>
    </source>
</evidence>
<keyword evidence="1" id="KW-0812">Transmembrane</keyword>
<proteinExistence type="predicted"/>
<organism evidence="3 4">
    <name type="scientific">Thalassovita taeanensis</name>
    <dbReference type="NCBI Taxonomy" id="657014"/>
    <lineage>
        <taxon>Bacteria</taxon>
        <taxon>Pseudomonadati</taxon>
        <taxon>Pseudomonadota</taxon>
        <taxon>Alphaproteobacteria</taxon>
        <taxon>Rhodobacterales</taxon>
        <taxon>Roseobacteraceae</taxon>
        <taxon>Thalassovita</taxon>
    </lineage>
</organism>
<feature type="transmembrane region" description="Helical" evidence="1">
    <location>
        <begin position="12"/>
        <end position="32"/>
    </location>
</feature>
<accession>A0A1H9KG43</accession>
<dbReference type="Proteomes" id="UP000198634">
    <property type="component" value="Unassembled WGS sequence"/>
</dbReference>
<feature type="transmembrane region" description="Helical" evidence="1">
    <location>
        <begin position="161"/>
        <end position="179"/>
    </location>
</feature>
<dbReference type="RefSeq" id="WP_245776449.1">
    <property type="nucleotide sequence ID" value="NZ_FOEP01000018.1"/>
</dbReference>
<dbReference type="PANTHER" id="PTHR22911:SF135">
    <property type="entry name" value="BLR4310 PROTEIN"/>
    <property type="match status" value="1"/>
</dbReference>
<feature type="transmembrane region" description="Helical" evidence="1">
    <location>
        <begin position="225"/>
        <end position="245"/>
    </location>
</feature>
<feature type="transmembrane region" description="Helical" evidence="1">
    <location>
        <begin position="191"/>
        <end position="213"/>
    </location>
</feature>
<feature type="domain" description="EamA" evidence="2">
    <location>
        <begin position="163"/>
        <end position="294"/>
    </location>
</feature>
<name>A0A1H9KG43_9RHOB</name>
<dbReference type="InterPro" id="IPR000620">
    <property type="entry name" value="EamA_dom"/>
</dbReference>
<evidence type="ECO:0000313" key="3">
    <source>
        <dbReference type="EMBL" id="SEQ98124.1"/>
    </source>
</evidence>
<dbReference type="AlphaFoldDB" id="A0A1H9KG43"/>
<feature type="transmembrane region" description="Helical" evidence="1">
    <location>
        <begin position="52"/>
        <end position="70"/>
    </location>
</feature>
<feature type="transmembrane region" description="Helical" evidence="1">
    <location>
        <begin position="106"/>
        <end position="125"/>
    </location>
</feature>
<feature type="transmembrane region" description="Helical" evidence="1">
    <location>
        <begin position="137"/>
        <end position="155"/>
    </location>
</feature>
<keyword evidence="1" id="KW-0472">Membrane</keyword>
<dbReference type="GO" id="GO:0016020">
    <property type="term" value="C:membrane"/>
    <property type="evidence" value="ECO:0007669"/>
    <property type="project" value="InterPro"/>
</dbReference>
<evidence type="ECO:0000259" key="2">
    <source>
        <dbReference type="Pfam" id="PF00892"/>
    </source>
</evidence>
<dbReference type="PANTHER" id="PTHR22911">
    <property type="entry name" value="ACYL-MALONYL CONDENSING ENZYME-RELATED"/>
    <property type="match status" value="1"/>
</dbReference>
<dbReference type="EMBL" id="FOEP01000018">
    <property type="protein sequence ID" value="SEQ98124.1"/>
    <property type="molecule type" value="Genomic_DNA"/>
</dbReference>
<reference evidence="3 4" key="1">
    <citation type="submission" date="2016-10" db="EMBL/GenBank/DDBJ databases">
        <authorList>
            <person name="de Groot N.N."/>
        </authorList>
    </citation>
    <scope>NUCLEOTIDE SEQUENCE [LARGE SCALE GENOMIC DNA]</scope>
    <source>
        <strain evidence="3 4">DSM 22007</strain>
    </source>
</reference>
<gene>
    <name evidence="3" type="ORF">SAMN04488092_11866</name>
</gene>
<feature type="transmembrane region" description="Helical" evidence="1">
    <location>
        <begin position="82"/>
        <end position="100"/>
    </location>
</feature>
<keyword evidence="1" id="KW-1133">Transmembrane helix</keyword>
<dbReference type="InterPro" id="IPR037185">
    <property type="entry name" value="EmrE-like"/>
</dbReference>